<dbReference type="STRING" id="280332.CQ12_18730"/>
<evidence type="ECO:0000313" key="2">
    <source>
        <dbReference type="Proteomes" id="UP000050863"/>
    </source>
</evidence>
<proteinExistence type="predicted"/>
<dbReference type="EMBL" id="LLXZ01000159">
    <property type="protein sequence ID" value="KRR02255.1"/>
    <property type="molecule type" value="Genomic_DNA"/>
</dbReference>
<reference evidence="1 2" key="1">
    <citation type="submission" date="2014-03" db="EMBL/GenBank/DDBJ databases">
        <title>Bradyrhizobium valentinum sp. nov., isolated from effective nodules of Lupinus mariae-josephae, a lupine endemic of basic-lime soils in Eastern Spain.</title>
        <authorList>
            <person name="Duran D."/>
            <person name="Rey L."/>
            <person name="Navarro A."/>
            <person name="Busquets A."/>
            <person name="Imperial J."/>
            <person name="Ruiz-Argueso T."/>
        </authorList>
    </citation>
    <scope>NUCLEOTIDE SEQUENCE [LARGE SCALE GENOMIC DNA]</scope>
    <source>
        <strain evidence="1 2">PAC68</strain>
    </source>
</reference>
<accession>A0A0R3L9D5</accession>
<comment type="caution">
    <text evidence="1">The sequence shown here is derived from an EMBL/GenBank/DDBJ whole genome shotgun (WGS) entry which is preliminary data.</text>
</comment>
<sequence>MTSDRDQHPRSSMHADPSAWGEMLAAVYRDIANRAVRDLSIFNEALSVEAIGFRVQGGRVVGIMVTPWFMNVVMPVPDGASQSSPARDPDLRVRFPGGDLEFTISELALVGPIASCSLFSPMFEFEDMATARATAETVFAALMSPADSAASHGLHAPHISLIDRRHFLRGLLTERAHEPLLP</sequence>
<dbReference type="Proteomes" id="UP000050863">
    <property type="component" value="Unassembled WGS sequence"/>
</dbReference>
<name>A0A0R3L9D5_9BRAD</name>
<dbReference type="Gene3D" id="3.30.1460.40">
    <property type="entry name" value="[NiFe]-hydrogenase assembly chaperone, HybE"/>
    <property type="match status" value="1"/>
</dbReference>
<dbReference type="InterPro" id="IPR038530">
    <property type="entry name" value="NiFe-hyd_HybE_sf"/>
</dbReference>
<dbReference type="OrthoDB" id="9808980at2"/>
<evidence type="ECO:0000313" key="1">
    <source>
        <dbReference type="EMBL" id="KRR02255.1"/>
    </source>
</evidence>
<dbReference type="InterPro" id="IPR023994">
    <property type="entry name" value="NiFe-hyd_HybE"/>
</dbReference>
<keyword evidence="2" id="KW-1185">Reference proteome</keyword>
<gene>
    <name evidence="1" type="ORF">CQ12_18730</name>
</gene>
<dbReference type="RefSeq" id="WP_057838183.1">
    <property type="nucleotide sequence ID" value="NZ_LLXZ01000159.1"/>
</dbReference>
<protein>
    <submittedName>
        <fullName evidence="1">Hydrogenase formation protein HupJ</fullName>
    </submittedName>
</protein>
<dbReference type="NCBIfam" id="TIGR03993">
    <property type="entry name" value="hydrog_HybE"/>
    <property type="match status" value="1"/>
</dbReference>
<organism evidence="1 2">
    <name type="scientific">Bradyrhizobium jicamae</name>
    <dbReference type="NCBI Taxonomy" id="280332"/>
    <lineage>
        <taxon>Bacteria</taxon>
        <taxon>Pseudomonadati</taxon>
        <taxon>Pseudomonadota</taxon>
        <taxon>Alphaproteobacteria</taxon>
        <taxon>Hyphomicrobiales</taxon>
        <taxon>Nitrobacteraceae</taxon>
        <taxon>Bradyrhizobium</taxon>
    </lineage>
</organism>
<dbReference type="Pfam" id="PF11939">
    <property type="entry name" value="NiFe-hyd_HybE"/>
    <property type="match status" value="1"/>
</dbReference>
<dbReference type="AlphaFoldDB" id="A0A0R3L9D5"/>